<dbReference type="PANTHER" id="PTHR43194">
    <property type="entry name" value="HYDROLASE ALPHA/BETA FOLD FAMILY"/>
    <property type="match status" value="1"/>
</dbReference>
<name>A0ABQ1XAC8_9MICC</name>
<dbReference type="Gene3D" id="3.40.50.1820">
    <property type="entry name" value="alpha/beta hydrolase"/>
    <property type="match status" value="1"/>
</dbReference>
<gene>
    <name evidence="2" type="ORF">GCM10011577_05470</name>
</gene>
<evidence type="ECO:0000259" key="1">
    <source>
        <dbReference type="Pfam" id="PF12697"/>
    </source>
</evidence>
<evidence type="ECO:0000313" key="3">
    <source>
        <dbReference type="Proteomes" id="UP000596938"/>
    </source>
</evidence>
<dbReference type="Proteomes" id="UP000596938">
    <property type="component" value="Unassembled WGS sequence"/>
</dbReference>
<dbReference type="Pfam" id="PF12697">
    <property type="entry name" value="Abhydrolase_6"/>
    <property type="match status" value="1"/>
</dbReference>
<accession>A0ABQ1XAC8</accession>
<sequence length="269" mass="29023">MTLMDFPARSFGVSTGPGVHIHGFELGPADGAPVVILHGLAGSAREFVQTALALPEFRTVLIDLRGHGRSTTRPGDLSREAFVADVVRVIESVVRAPVTLIGQSLGGHTAMLVAAARPDLVSRLVLLESGARGGSGDEHEHLGKYFRSWPLPFASRTTAQEFLGDGPLARAWVADLEERADGLWPRFEADVMVAAIKGVAAPRWDEWESIAVPTLVIYGENGIFAAEDKSEFCERGRRVQRVDLAGASHDSHLDAFHSWVAALRPFMGV</sequence>
<protein>
    <recommendedName>
        <fullName evidence="1">AB hydrolase-1 domain-containing protein</fullName>
    </recommendedName>
</protein>
<dbReference type="InterPro" id="IPR000073">
    <property type="entry name" value="AB_hydrolase_1"/>
</dbReference>
<evidence type="ECO:0000313" key="2">
    <source>
        <dbReference type="EMBL" id="GGG86421.1"/>
    </source>
</evidence>
<dbReference type="InterPro" id="IPR029058">
    <property type="entry name" value="AB_hydrolase_fold"/>
</dbReference>
<dbReference type="RefSeq" id="WP_229666270.1">
    <property type="nucleotide sequence ID" value="NZ_BAAAWV010000001.1"/>
</dbReference>
<dbReference type="InterPro" id="IPR050228">
    <property type="entry name" value="Carboxylesterase_BioH"/>
</dbReference>
<proteinExistence type="predicted"/>
<keyword evidence="3" id="KW-1185">Reference proteome</keyword>
<dbReference type="EMBL" id="BMKU01000001">
    <property type="protein sequence ID" value="GGG86421.1"/>
    <property type="molecule type" value="Genomic_DNA"/>
</dbReference>
<feature type="domain" description="AB hydrolase-1" evidence="1">
    <location>
        <begin position="34"/>
        <end position="255"/>
    </location>
</feature>
<dbReference type="PANTHER" id="PTHR43194:SF2">
    <property type="entry name" value="PEROXISOMAL MEMBRANE PROTEIN LPX1"/>
    <property type="match status" value="1"/>
</dbReference>
<dbReference type="PRINTS" id="PR00111">
    <property type="entry name" value="ABHYDROLASE"/>
</dbReference>
<reference evidence="3" key="1">
    <citation type="journal article" date="2019" name="Int. J. Syst. Evol. Microbiol.">
        <title>The Global Catalogue of Microorganisms (GCM) 10K type strain sequencing project: providing services to taxonomists for standard genome sequencing and annotation.</title>
        <authorList>
            <consortium name="The Broad Institute Genomics Platform"/>
            <consortium name="The Broad Institute Genome Sequencing Center for Infectious Disease"/>
            <person name="Wu L."/>
            <person name="Ma J."/>
        </authorList>
    </citation>
    <scope>NUCLEOTIDE SEQUENCE [LARGE SCALE GENOMIC DNA]</scope>
    <source>
        <strain evidence="3">CGMCC 1.1927</strain>
    </source>
</reference>
<organism evidence="2 3">
    <name type="scientific">Pseudarthrobacter polychromogenes</name>
    <dbReference type="NCBI Taxonomy" id="1676"/>
    <lineage>
        <taxon>Bacteria</taxon>
        <taxon>Bacillati</taxon>
        <taxon>Actinomycetota</taxon>
        <taxon>Actinomycetes</taxon>
        <taxon>Micrococcales</taxon>
        <taxon>Micrococcaceae</taxon>
        <taxon>Pseudarthrobacter</taxon>
    </lineage>
</organism>
<dbReference type="SUPFAM" id="SSF53474">
    <property type="entry name" value="alpha/beta-Hydrolases"/>
    <property type="match status" value="1"/>
</dbReference>
<comment type="caution">
    <text evidence="2">The sequence shown here is derived from an EMBL/GenBank/DDBJ whole genome shotgun (WGS) entry which is preliminary data.</text>
</comment>